<organism evidence="1 2">
    <name type="scientific">Trichogramma brassicae</name>
    <dbReference type="NCBI Taxonomy" id="86971"/>
    <lineage>
        <taxon>Eukaryota</taxon>
        <taxon>Metazoa</taxon>
        <taxon>Ecdysozoa</taxon>
        <taxon>Arthropoda</taxon>
        <taxon>Hexapoda</taxon>
        <taxon>Insecta</taxon>
        <taxon>Pterygota</taxon>
        <taxon>Neoptera</taxon>
        <taxon>Endopterygota</taxon>
        <taxon>Hymenoptera</taxon>
        <taxon>Apocrita</taxon>
        <taxon>Proctotrupomorpha</taxon>
        <taxon>Chalcidoidea</taxon>
        <taxon>Trichogrammatidae</taxon>
        <taxon>Trichogramma</taxon>
    </lineage>
</organism>
<accession>A0A6H5IRY6</accession>
<protein>
    <submittedName>
        <fullName evidence="1">Uncharacterized protein</fullName>
    </submittedName>
</protein>
<gene>
    <name evidence="1" type="ORF">TBRA_LOCUS9299</name>
</gene>
<dbReference type="AlphaFoldDB" id="A0A6H5IRY6"/>
<dbReference type="EMBL" id="CADCXV010000856">
    <property type="protein sequence ID" value="CAB0037472.1"/>
    <property type="molecule type" value="Genomic_DNA"/>
</dbReference>
<reference evidence="1 2" key="1">
    <citation type="submission" date="2020-02" db="EMBL/GenBank/DDBJ databases">
        <authorList>
            <person name="Ferguson B K."/>
        </authorList>
    </citation>
    <scope>NUCLEOTIDE SEQUENCE [LARGE SCALE GENOMIC DNA]</scope>
</reference>
<evidence type="ECO:0000313" key="1">
    <source>
        <dbReference type="EMBL" id="CAB0037472.1"/>
    </source>
</evidence>
<name>A0A6H5IRY6_9HYME</name>
<dbReference type="Proteomes" id="UP000479190">
    <property type="component" value="Unassembled WGS sequence"/>
</dbReference>
<sequence>MKVNTVISRYKLGQGADQSEAQHTTNNEASDSFIAEIENIENSLNLSNTDNIGDVARIRVQPVRATLRNQRIRSFETSGHSGHRASTPTIWATSRHRSHPRVASSTLSSLRRIIALIKKIRTAARRYVVILKSARQYISLYEAHVCASRDTSLHSTRRISRVSKWWCMFTNTTGKKERARAKGERQKTHYSSRWFLPPPAVYMYVCVCNTCAAPETTCHDTTMSLAERIRPMKILHSKRESWPSYTQRILLRRNAVHSLYILLLNSVELC</sequence>
<proteinExistence type="predicted"/>
<keyword evidence="2" id="KW-1185">Reference proteome</keyword>
<evidence type="ECO:0000313" key="2">
    <source>
        <dbReference type="Proteomes" id="UP000479190"/>
    </source>
</evidence>